<comment type="caution">
    <text evidence="4">The sequence shown here is derived from an EMBL/GenBank/DDBJ whole genome shotgun (WGS) entry which is preliminary data.</text>
</comment>
<dbReference type="InterPro" id="IPR017853">
    <property type="entry name" value="GH"/>
</dbReference>
<evidence type="ECO:0000259" key="3">
    <source>
        <dbReference type="SMART" id="SM00642"/>
    </source>
</evidence>
<keyword evidence="2" id="KW-0472">Membrane</keyword>
<dbReference type="OrthoDB" id="1740265at2759"/>
<feature type="compositionally biased region" description="Polar residues" evidence="1">
    <location>
        <begin position="65"/>
        <end position="75"/>
    </location>
</feature>
<feature type="transmembrane region" description="Helical" evidence="2">
    <location>
        <begin position="138"/>
        <end position="159"/>
    </location>
</feature>
<name>A0A6A4X334_AMPAM</name>
<evidence type="ECO:0000256" key="1">
    <source>
        <dbReference type="SAM" id="MobiDB-lite"/>
    </source>
</evidence>
<dbReference type="Proteomes" id="UP000440578">
    <property type="component" value="Unassembled WGS sequence"/>
</dbReference>
<dbReference type="Gene3D" id="3.20.20.80">
    <property type="entry name" value="Glycosidases"/>
    <property type="match status" value="1"/>
</dbReference>
<dbReference type="AlphaFoldDB" id="A0A6A4X334"/>
<dbReference type="GO" id="GO:0005975">
    <property type="term" value="P:carbohydrate metabolic process"/>
    <property type="evidence" value="ECO:0007669"/>
    <property type="project" value="InterPro"/>
</dbReference>
<dbReference type="EMBL" id="VIIS01000460">
    <property type="protein sequence ID" value="KAF0308821.1"/>
    <property type="molecule type" value="Genomic_DNA"/>
</dbReference>
<dbReference type="SUPFAM" id="SSF51445">
    <property type="entry name" value="(Trans)glycosidases"/>
    <property type="match status" value="1"/>
</dbReference>
<evidence type="ECO:0000313" key="5">
    <source>
        <dbReference type="Proteomes" id="UP000440578"/>
    </source>
</evidence>
<evidence type="ECO:0000313" key="4">
    <source>
        <dbReference type="EMBL" id="KAF0308821.1"/>
    </source>
</evidence>
<reference evidence="4 5" key="1">
    <citation type="submission" date="2019-07" db="EMBL/GenBank/DDBJ databases">
        <title>Draft genome assembly of a fouling barnacle, Amphibalanus amphitrite (Darwin, 1854): The first reference genome for Thecostraca.</title>
        <authorList>
            <person name="Kim W."/>
        </authorList>
    </citation>
    <scope>NUCLEOTIDE SEQUENCE [LARGE SCALE GENOMIC DNA]</scope>
    <source>
        <strain evidence="4">SNU_AA5</strain>
        <tissue evidence="4">Soma without cirri and trophi</tissue>
    </source>
</reference>
<feature type="domain" description="Glycosyl hydrolase family 13 catalytic" evidence="3">
    <location>
        <begin position="179"/>
        <end position="496"/>
    </location>
</feature>
<sequence length="628" mass="69693">MSAIQLCRASAVLRLGVMRHTHLPENLEEVPALDLDLPRNEPLDTKDVTGHITTDITVGEDRPASATSKETSSEGSAEEALQLLVTPQQPEIPTEEKLLHLGSAQTLDRDAARKLSYQEMERVETCCSSCNWPLIRNVFVGVSGAIWLALLAVCVGWIVSMPRKCDPFKKWYQGEAMYELFPGSFQDSNGDGVGDLPGLQSRLYYVKNLGASTIVLTGIFQTGDFPTDIDNVINHKLVDPKLGTSGDFLNMVEDAHAMGLHVILTIDPVPLLTSDDPDLSIPTPSNGTGASHLQDATYPALLATLEHWLLQGVDGFLVRGLERAVDRADVESLVQEVRNLLDRYTVGMEDRIMVVPLELLRAIQEHDRHNATKVLHRVDLLDCQLQIEGRSPQQIVDQITEIMSWDASADVPWFTWRLSSPEDTRLSRRLGRSHSVGATLLQSLLPGTVTVLYGDEVCLMETESETNQTVPGLGIMPWSDDVTSADFTLSSRLPWRPLPEGHDLYNADSQQNISVQSVRAALQTHSTAVPIYVNGIYEAVGDFNPKRSSNLMVRYLDSAVLVLDRFYPRQPRWCVIFNTSPESLTRDLSHIFFRGLVVASSTGDKEGFIRFKQLHLEPGEGLLVKLDR</sequence>
<evidence type="ECO:0000256" key="2">
    <source>
        <dbReference type="SAM" id="Phobius"/>
    </source>
</evidence>
<dbReference type="PANTHER" id="PTHR10357">
    <property type="entry name" value="ALPHA-AMYLASE FAMILY MEMBER"/>
    <property type="match status" value="1"/>
</dbReference>
<keyword evidence="2" id="KW-1133">Transmembrane helix</keyword>
<protein>
    <submittedName>
        <fullName evidence="4">Neutral and basic amino acid transport protein rBAT</fullName>
    </submittedName>
</protein>
<accession>A0A6A4X334</accession>
<gene>
    <name evidence="4" type="primary">SLC3A1</name>
    <name evidence="4" type="ORF">FJT64_019992</name>
</gene>
<feature type="region of interest" description="Disordered" evidence="1">
    <location>
        <begin position="52"/>
        <end position="79"/>
    </location>
</feature>
<organism evidence="4 5">
    <name type="scientific">Amphibalanus amphitrite</name>
    <name type="common">Striped barnacle</name>
    <name type="synonym">Balanus amphitrite</name>
    <dbReference type="NCBI Taxonomy" id="1232801"/>
    <lineage>
        <taxon>Eukaryota</taxon>
        <taxon>Metazoa</taxon>
        <taxon>Ecdysozoa</taxon>
        <taxon>Arthropoda</taxon>
        <taxon>Crustacea</taxon>
        <taxon>Multicrustacea</taxon>
        <taxon>Cirripedia</taxon>
        <taxon>Thoracica</taxon>
        <taxon>Thoracicalcarea</taxon>
        <taxon>Balanomorpha</taxon>
        <taxon>Balanoidea</taxon>
        <taxon>Balanidae</taxon>
        <taxon>Amphibalaninae</taxon>
        <taxon>Amphibalanus</taxon>
    </lineage>
</organism>
<dbReference type="PANTHER" id="PTHR10357:SF179">
    <property type="entry name" value="NEUTRAL AND BASIC AMINO ACID TRANSPORT PROTEIN RBAT"/>
    <property type="match status" value="1"/>
</dbReference>
<dbReference type="InterPro" id="IPR006047">
    <property type="entry name" value="GH13_cat_dom"/>
</dbReference>
<proteinExistence type="predicted"/>
<keyword evidence="5" id="KW-1185">Reference proteome</keyword>
<keyword evidence="2" id="KW-0812">Transmembrane</keyword>
<dbReference type="SMART" id="SM00642">
    <property type="entry name" value="Aamy"/>
    <property type="match status" value="1"/>
</dbReference>
<dbReference type="Pfam" id="PF00128">
    <property type="entry name" value="Alpha-amylase"/>
    <property type="match status" value="1"/>
</dbReference>